<keyword evidence="9" id="KW-0812">Transmembrane</keyword>
<keyword evidence="3" id="KW-0808">Transferase</keyword>
<evidence type="ECO:0000256" key="7">
    <source>
        <dbReference type="PROSITE-ProRule" id="PRU10141"/>
    </source>
</evidence>
<evidence type="ECO:0000259" key="10">
    <source>
        <dbReference type="PROSITE" id="PS50011"/>
    </source>
</evidence>
<keyword evidence="9" id="KW-1133">Transmembrane helix</keyword>
<keyword evidence="12" id="KW-1185">Reference proteome</keyword>
<keyword evidence="6 7" id="KW-0067">ATP-binding</keyword>
<evidence type="ECO:0000313" key="11">
    <source>
        <dbReference type="EMBL" id="GAA2009773.1"/>
    </source>
</evidence>
<evidence type="ECO:0000256" key="2">
    <source>
        <dbReference type="ARBA" id="ARBA00022527"/>
    </source>
</evidence>
<protein>
    <recommendedName>
        <fullName evidence="1">non-specific serine/threonine protein kinase</fullName>
        <ecNumber evidence="1">2.7.11.1</ecNumber>
    </recommendedName>
</protein>
<proteinExistence type="predicted"/>
<dbReference type="CDD" id="cd14014">
    <property type="entry name" value="STKc_PknB_like"/>
    <property type="match status" value="1"/>
</dbReference>
<dbReference type="PROSITE" id="PS00108">
    <property type="entry name" value="PROTEIN_KINASE_ST"/>
    <property type="match status" value="1"/>
</dbReference>
<dbReference type="InterPro" id="IPR008271">
    <property type="entry name" value="Ser/Thr_kinase_AS"/>
</dbReference>
<dbReference type="Pfam" id="PF00069">
    <property type="entry name" value="Pkinase"/>
    <property type="match status" value="1"/>
</dbReference>
<evidence type="ECO:0000256" key="5">
    <source>
        <dbReference type="ARBA" id="ARBA00022777"/>
    </source>
</evidence>
<feature type="domain" description="Protein kinase" evidence="10">
    <location>
        <begin position="26"/>
        <end position="282"/>
    </location>
</feature>
<feature type="binding site" evidence="7">
    <location>
        <position position="55"/>
    </location>
    <ligand>
        <name>ATP</name>
        <dbReference type="ChEBI" id="CHEBI:30616"/>
    </ligand>
</feature>
<dbReference type="Gene3D" id="1.10.510.10">
    <property type="entry name" value="Transferase(Phosphotransferase) domain 1"/>
    <property type="match status" value="1"/>
</dbReference>
<evidence type="ECO:0000256" key="8">
    <source>
        <dbReference type="SAM" id="MobiDB-lite"/>
    </source>
</evidence>
<accession>A0ABN2THH9</accession>
<feature type="compositionally biased region" description="Gly residues" evidence="8">
    <location>
        <begin position="486"/>
        <end position="536"/>
    </location>
</feature>
<dbReference type="RefSeq" id="WP_344164656.1">
    <property type="nucleotide sequence ID" value="NZ_BAAAPC010000020.1"/>
</dbReference>
<evidence type="ECO:0000256" key="9">
    <source>
        <dbReference type="SAM" id="Phobius"/>
    </source>
</evidence>
<dbReference type="EC" id="2.7.11.1" evidence="1"/>
<name>A0ABN2THH9_9ACTN</name>
<dbReference type="SMART" id="SM00220">
    <property type="entry name" value="S_TKc"/>
    <property type="match status" value="1"/>
</dbReference>
<gene>
    <name evidence="11" type="ORF">GCM10009799_42210</name>
</gene>
<evidence type="ECO:0000256" key="4">
    <source>
        <dbReference type="ARBA" id="ARBA00022741"/>
    </source>
</evidence>
<feature type="region of interest" description="Disordered" evidence="8">
    <location>
        <begin position="333"/>
        <end position="361"/>
    </location>
</feature>
<organism evidence="11 12">
    <name type="scientific">Nocardiopsis rhodophaea</name>
    <dbReference type="NCBI Taxonomy" id="280238"/>
    <lineage>
        <taxon>Bacteria</taxon>
        <taxon>Bacillati</taxon>
        <taxon>Actinomycetota</taxon>
        <taxon>Actinomycetes</taxon>
        <taxon>Streptosporangiales</taxon>
        <taxon>Nocardiopsidaceae</taxon>
        <taxon>Nocardiopsis</taxon>
    </lineage>
</organism>
<dbReference type="PROSITE" id="PS50011">
    <property type="entry name" value="PROTEIN_KINASE_DOM"/>
    <property type="match status" value="1"/>
</dbReference>
<evidence type="ECO:0000313" key="12">
    <source>
        <dbReference type="Proteomes" id="UP001501585"/>
    </source>
</evidence>
<evidence type="ECO:0000256" key="3">
    <source>
        <dbReference type="ARBA" id="ARBA00022679"/>
    </source>
</evidence>
<keyword evidence="4 7" id="KW-0547">Nucleotide-binding</keyword>
<feature type="compositionally biased region" description="Polar residues" evidence="8">
    <location>
        <begin position="446"/>
        <end position="455"/>
    </location>
</feature>
<dbReference type="PANTHER" id="PTHR43289:SF6">
    <property type="entry name" value="SERINE_THREONINE-PROTEIN KINASE NEKL-3"/>
    <property type="match status" value="1"/>
</dbReference>
<keyword evidence="5" id="KW-0418">Kinase</keyword>
<feature type="region of interest" description="Disordered" evidence="8">
    <location>
        <begin position="397"/>
        <end position="536"/>
    </location>
</feature>
<dbReference type="EMBL" id="BAAAPC010000020">
    <property type="protein sequence ID" value="GAA2009773.1"/>
    <property type="molecule type" value="Genomic_DNA"/>
</dbReference>
<dbReference type="Proteomes" id="UP001501585">
    <property type="component" value="Unassembled WGS sequence"/>
</dbReference>
<dbReference type="PROSITE" id="PS00107">
    <property type="entry name" value="PROTEIN_KINASE_ATP"/>
    <property type="match status" value="1"/>
</dbReference>
<dbReference type="PANTHER" id="PTHR43289">
    <property type="entry name" value="MITOGEN-ACTIVATED PROTEIN KINASE KINASE KINASE 20-RELATED"/>
    <property type="match status" value="1"/>
</dbReference>
<dbReference type="InterPro" id="IPR000719">
    <property type="entry name" value="Prot_kinase_dom"/>
</dbReference>
<keyword evidence="9" id="KW-0472">Membrane</keyword>
<comment type="caution">
    <text evidence="11">The sequence shown here is derived from an EMBL/GenBank/DDBJ whole genome shotgun (WGS) entry which is preliminary data.</text>
</comment>
<feature type="transmembrane region" description="Helical" evidence="9">
    <location>
        <begin position="365"/>
        <end position="389"/>
    </location>
</feature>
<dbReference type="InterPro" id="IPR017441">
    <property type="entry name" value="Protein_kinase_ATP_BS"/>
</dbReference>
<dbReference type="InterPro" id="IPR011009">
    <property type="entry name" value="Kinase-like_dom_sf"/>
</dbReference>
<evidence type="ECO:0000256" key="6">
    <source>
        <dbReference type="ARBA" id="ARBA00022840"/>
    </source>
</evidence>
<dbReference type="Gene3D" id="3.30.200.20">
    <property type="entry name" value="Phosphorylase Kinase, domain 1"/>
    <property type="match status" value="1"/>
</dbReference>
<reference evidence="11 12" key="1">
    <citation type="journal article" date="2019" name="Int. J. Syst. Evol. Microbiol.">
        <title>The Global Catalogue of Microorganisms (GCM) 10K type strain sequencing project: providing services to taxonomists for standard genome sequencing and annotation.</title>
        <authorList>
            <consortium name="The Broad Institute Genomics Platform"/>
            <consortium name="The Broad Institute Genome Sequencing Center for Infectious Disease"/>
            <person name="Wu L."/>
            <person name="Ma J."/>
        </authorList>
    </citation>
    <scope>NUCLEOTIDE SEQUENCE [LARGE SCALE GENOMIC DNA]</scope>
    <source>
        <strain evidence="11 12">JCM 15313</strain>
    </source>
</reference>
<dbReference type="SUPFAM" id="SSF56112">
    <property type="entry name" value="Protein kinase-like (PK-like)"/>
    <property type="match status" value="1"/>
</dbReference>
<feature type="compositionally biased region" description="Low complexity" evidence="8">
    <location>
        <begin position="456"/>
        <end position="466"/>
    </location>
</feature>
<evidence type="ECO:0000256" key="1">
    <source>
        <dbReference type="ARBA" id="ARBA00012513"/>
    </source>
</evidence>
<sequence length="536" mass="53585">MSDNGADSPGPSGSSDLQDLILNGRYRLDEQIGSGGMGAVWRATDSLLNRSVAVKLLHPAQMAEPTARERFRTEGRITAGLSHPGIAQVYDYGEQDDRAFIVMELVPGEPLSSILKRNEGLEPGDTLDIISQSAAALAAAHVRGVIHRDIKPGNLLVTEDGTVKLTDFGIARGNESVTLTQTGMVMGTAQYISPEQASGRPATCASDIYALGVVAYECLAGRPPFTSDTPLALALAHTREPPPPLPDDVPEQLRAFVFELLEKDPANRPGSAGEVAQSAQMLRGGIGSDQGGATTAMNIADAGQTAVFDANGAVSPRASGAVPAVSRTGSYPAAGGASAGGGDDSVGPLPPSGGRRIGRRGRPSTPVVIAAVVAAVIVVVGVAIAGSLWNNQAVEGQPVGEQGLSPSTESSPSPSQEKSPPPVVEHQPEQDSNPGGYQEPERDSGGHSQTPGSEESMSPGTGSSPDPGHPDDGGGSDSDDGNTEPGDGGGTGDGGGNSDPGTGGDSGTGDGGGDSGGGSDSGSGGSSGVGDAGGAL</sequence>
<feature type="compositionally biased region" description="Low complexity" evidence="8">
    <location>
        <begin position="405"/>
        <end position="418"/>
    </location>
</feature>
<keyword evidence="2" id="KW-0723">Serine/threonine-protein kinase</keyword>